<dbReference type="InterPro" id="IPR001789">
    <property type="entry name" value="Sig_transdc_resp-reg_receiver"/>
</dbReference>
<gene>
    <name evidence="4" type="ORF">MARIT_2491</name>
</gene>
<feature type="domain" description="Response regulatory" evidence="2">
    <location>
        <begin position="4"/>
        <end position="117"/>
    </location>
</feature>
<dbReference type="AlphaFoldDB" id="A0A2H1EBX4"/>
<evidence type="ECO:0000256" key="1">
    <source>
        <dbReference type="PROSITE-ProRule" id="PRU00169"/>
    </source>
</evidence>
<dbReference type="InterPro" id="IPR007492">
    <property type="entry name" value="LytTR_DNA-bd_dom"/>
</dbReference>
<dbReference type="KEGG" id="tmar:MARIT_2491"/>
<dbReference type="Pfam" id="PF04397">
    <property type="entry name" value="LytTR"/>
    <property type="match status" value="1"/>
</dbReference>
<dbReference type="SMART" id="SM00850">
    <property type="entry name" value="LytTR"/>
    <property type="match status" value="1"/>
</dbReference>
<dbReference type="SMART" id="SM00448">
    <property type="entry name" value="REC"/>
    <property type="match status" value="1"/>
</dbReference>
<dbReference type="Pfam" id="PF00072">
    <property type="entry name" value="Response_reg"/>
    <property type="match status" value="1"/>
</dbReference>
<dbReference type="GO" id="GO:0000156">
    <property type="term" value="F:phosphorelay response regulator activity"/>
    <property type="evidence" value="ECO:0007669"/>
    <property type="project" value="InterPro"/>
</dbReference>
<dbReference type="EMBL" id="LT634361">
    <property type="protein sequence ID" value="SFZ84048.1"/>
    <property type="molecule type" value="Genomic_DNA"/>
</dbReference>
<dbReference type="PROSITE" id="PS50930">
    <property type="entry name" value="HTH_LYTTR"/>
    <property type="match status" value="1"/>
</dbReference>
<feature type="domain" description="HTH LytTR-type" evidence="3">
    <location>
        <begin position="152"/>
        <end position="256"/>
    </location>
</feature>
<evidence type="ECO:0000259" key="3">
    <source>
        <dbReference type="PROSITE" id="PS50930"/>
    </source>
</evidence>
<dbReference type="Gene3D" id="2.40.50.1020">
    <property type="entry name" value="LytTr DNA-binding domain"/>
    <property type="match status" value="1"/>
</dbReference>
<keyword evidence="1" id="KW-0597">Phosphoprotein</keyword>
<dbReference type="InterPro" id="IPR011006">
    <property type="entry name" value="CheY-like_superfamily"/>
</dbReference>
<accession>A0A2H1EBX4</accession>
<sequence>MKISTIIIDDENLARHRLANLIEDIEELDLIATASNGKDAIDQINSLKPQLLFLDIQLKDMTGFDILNKINKYDDFSVIFVTAYDEYALKAFDFFAFDYLLKPFKDDRFYSSVKKVISKYHVDNSLNNKMNSLLEYVREYTPPMHRKEIKKLPIKLGNKVSFIKTDAIKYIVASGYYAEIYTDEKKYLLRESLTNLSDKLDPTKFSRIHRSTIINIDHIHELIHSNYGEIDIRTSDNKLFRISKSYKKDFQNFIGL</sequence>
<feature type="modified residue" description="4-aspartylphosphate" evidence="1">
    <location>
        <position position="55"/>
    </location>
</feature>
<dbReference type="InterPro" id="IPR046947">
    <property type="entry name" value="LytR-like"/>
</dbReference>
<proteinExistence type="predicted"/>
<dbReference type="PANTHER" id="PTHR37299:SF1">
    <property type="entry name" value="STAGE 0 SPORULATION PROTEIN A HOMOLOG"/>
    <property type="match status" value="1"/>
</dbReference>
<dbReference type="Proteomes" id="UP000231564">
    <property type="component" value="Chromosome MARIT"/>
</dbReference>
<dbReference type="SUPFAM" id="SSF52172">
    <property type="entry name" value="CheY-like"/>
    <property type="match status" value="1"/>
</dbReference>
<evidence type="ECO:0000313" key="5">
    <source>
        <dbReference type="Proteomes" id="UP000231564"/>
    </source>
</evidence>
<protein>
    <submittedName>
        <fullName evidence="4">Two-component system response regulatory protein, LytTR family</fullName>
    </submittedName>
</protein>
<dbReference type="PROSITE" id="PS50110">
    <property type="entry name" value="RESPONSE_REGULATORY"/>
    <property type="match status" value="1"/>
</dbReference>
<dbReference type="RefSeq" id="WP_231975144.1">
    <property type="nucleotide sequence ID" value="NZ_CP138495.1"/>
</dbReference>
<dbReference type="PANTHER" id="PTHR37299">
    <property type="entry name" value="TRANSCRIPTIONAL REGULATOR-RELATED"/>
    <property type="match status" value="1"/>
</dbReference>
<organism evidence="4 5">
    <name type="scientific">Tenacibaculum maritimum NCIMB 2154</name>
    <dbReference type="NCBI Taxonomy" id="1349785"/>
    <lineage>
        <taxon>Bacteria</taxon>
        <taxon>Pseudomonadati</taxon>
        <taxon>Bacteroidota</taxon>
        <taxon>Flavobacteriia</taxon>
        <taxon>Flavobacteriales</taxon>
        <taxon>Flavobacteriaceae</taxon>
        <taxon>Tenacibaculum</taxon>
    </lineage>
</organism>
<evidence type="ECO:0000259" key="2">
    <source>
        <dbReference type="PROSITE" id="PS50110"/>
    </source>
</evidence>
<dbReference type="STRING" id="1349785.GCA_000509405_02314"/>
<dbReference type="GeneID" id="47723959"/>
<keyword evidence="5" id="KW-1185">Reference proteome</keyword>
<name>A0A2H1EBX4_9FLAO</name>
<reference evidence="4 5" key="1">
    <citation type="submission" date="2016-11" db="EMBL/GenBank/DDBJ databases">
        <authorList>
            <person name="Jaros S."/>
            <person name="Januszkiewicz K."/>
            <person name="Wedrychowicz H."/>
        </authorList>
    </citation>
    <scope>NUCLEOTIDE SEQUENCE [LARGE SCALE GENOMIC DNA]</scope>
    <source>
        <strain evidence="4">NCIMB 2154T</strain>
    </source>
</reference>
<dbReference type="GO" id="GO:0003677">
    <property type="term" value="F:DNA binding"/>
    <property type="evidence" value="ECO:0007669"/>
    <property type="project" value="InterPro"/>
</dbReference>
<evidence type="ECO:0000313" key="4">
    <source>
        <dbReference type="EMBL" id="SFZ84048.1"/>
    </source>
</evidence>
<dbReference type="Gene3D" id="3.40.50.2300">
    <property type="match status" value="1"/>
</dbReference>